<evidence type="ECO:0000259" key="9">
    <source>
        <dbReference type="PROSITE" id="PS51387"/>
    </source>
</evidence>
<keyword evidence="3" id="KW-0285">Flavoprotein</keyword>
<comment type="caution">
    <text evidence="10">The sequence shown here is derived from an EMBL/GenBank/DDBJ whole genome shotgun (WGS) entry which is preliminary data.</text>
</comment>
<evidence type="ECO:0000256" key="6">
    <source>
        <dbReference type="ARBA" id="ARBA00023002"/>
    </source>
</evidence>
<evidence type="ECO:0000313" key="10">
    <source>
        <dbReference type="EMBL" id="KAK3034136.1"/>
    </source>
</evidence>
<dbReference type="AlphaFoldDB" id="A0AA88WU87"/>
<feature type="domain" description="FAD-binding PCMH-type" evidence="9">
    <location>
        <begin position="275"/>
        <end position="449"/>
    </location>
</feature>
<dbReference type="Gene3D" id="3.40.462.20">
    <property type="match status" value="1"/>
</dbReference>
<protein>
    <recommendedName>
        <fullName evidence="9">FAD-binding PCMH-type domain-containing protein</fullName>
    </recommendedName>
</protein>
<evidence type="ECO:0000256" key="2">
    <source>
        <dbReference type="ARBA" id="ARBA00005466"/>
    </source>
</evidence>
<dbReference type="PANTHER" id="PTHR32448">
    <property type="entry name" value="OS08G0158400 PROTEIN"/>
    <property type="match status" value="1"/>
</dbReference>
<dbReference type="InterPro" id="IPR006094">
    <property type="entry name" value="Oxid_FAD_bind_N"/>
</dbReference>
<dbReference type="Pfam" id="PF08031">
    <property type="entry name" value="BBE"/>
    <property type="match status" value="1"/>
</dbReference>
<evidence type="ECO:0000313" key="11">
    <source>
        <dbReference type="Proteomes" id="UP001188597"/>
    </source>
</evidence>
<dbReference type="Proteomes" id="UP001188597">
    <property type="component" value="Unassembled WGS sequence"/>
</dbReference>
<keyword evidence="6" id="KW-0560">Oxidoreductase</keyword>
<evidence type="ECO:0000256" key="1">
    <source>
        <dbReference type="ARBA" id="ARBA00001974"/>
    </source>
</evidence>
<keyword evidence="5" id="KW-0274">FAD</keyword>
<dbReference type="PROSITE" id="PS51387">
    <property type="entry name" value="FAD_PCMH"/>
    <property type="match status" value="1"/>
</dbReference>
<dbReference type="InterPro" id="IPR036318">
    <property type="entry name" value="FAD-bd_PCMH-like_sf"/>
</dbReference>
<proteinExistence type="inferred from homology"/>
<dbReference type="SUPFAM" id="SSF56176">
    <property type="entry name" value="FAD-binding/transporter-associated domain-like"/>
    <property type="match status" value="1"/>
</dbReference>
<comment type="cofactor">
    <cofactor evidence="1">
        <name>FAD</name>
        <dbReference type="ChEBI" id="CHEBI:57692"/>
    </cofactor>
</comment>
<dbReference type="InterPro" id="IPR016169">
    <property type="entry name" value="FAD-bd_PCMH_sub2"/>
</dbReference>
<sequence length="738" mass="82894">MVKGIPWINIPNQLCEACLLVFGSIAYAHVPDQERSKLDDRSKKYVFMGYDSSSKGYKLYNPNDGKIMVSRDVVFDEEGSWNWNSQDDSSYDFFPYPIEEDHESEASLEPITPPSSPPHPNEPLSSEGKGYAKEVLKKFKMLDSKPVKTPMVCGVKLRKFDDGKKVDSTFFKSLVGSLRYLTCTRPDILFSVGLVSRFMEAPSSIHMKAAKRILRYLKGTLDFGLFYKSSSNCELLGYCDSDFAGDIDDRKSTSGFVSPSMLLLLLVLAMLFGLEVPKPQIIVTPLDESEIQATVCCAKEHGIEVRVRSGGHDYEGLSSISEFPFVIIDMRNFRSITVNAVESTAWVQVGATLGELYYRIAEKSRTLGFPAGTCPTVGAGGHFSGGGYSMMSRKYGMAADHVIDARLVDASGRILDRQSMEEDLFWAIRGGGGASFGVILAWKINLVSVPENVTVFNLNRTSEQNATALVHRWQYVADKIDDNLLIRLFMSSLNSNQDGNRKIQASFTALFLGGVDTLLPLMQESFPELGLVKEDCIEMSWVESNLYLAGFRNGEPLEVLLNRAVLRKAYYKGKSDYVKEAISVDGLEGLWELLHEEEMGRTQLQFSPYGGRLNEIPESEIPFPHRAGNIYTIHYVVFWGKEEESPRHIDWMRKLYSYMAPFVSKSPRAAYVNYRDLDLGVNNKDGSTSYAEACVWGTKYFKNNFNRLVQVKTMVDPCNFFRNEQSIPPFSSLAEEMS</sequence>
<evidence type="ECO:0000256" key="7">
    <source>
        <dbReference type="ARBA" id="ARBA00023180"/>
    </source>
</evidence>
<keyword evidence="7" id="KW-0325">Glycoprotein</keyword>
<evidence type="ECO:0000256" key="5">
    <source>
        <dbReference type="ARBA" id="ARBA00022827"/>
    </source>
</evidence>
<evidence type="ECO:0000256" key="4">
    <source>
        <dbReference type="ARBA" id="ARBA00022729"/>
    </source>
</evidence>
<dbReference type="InterPro" id="IPR006093">
    <property type="entry name" value="Oxy_OxRdtase_FAD_BS"/>
</dbReference>
<dbReference type="EMBL" id="JAVXUP010000210">
    <property type="protein sequence ID" value="KAK3034136.1"/>
    <property type="molecule type" value="Genomic_DNA"/>
</dbReference>
<dbReference type="Pfam" id="PF25597">
    <property type="entry name" value="SH3_retrovirus"/>
    <property type="match status" value="1"/>
</dbReference>
<dbReference type="InterPro" id="IPR016167">
    <property type="entry name" value="FAD-bd_PCMH_sub1"/>
</dbReference>
<dbReference type="InterPro" id="IPR012951">
    <property type="entry name" value="BBE"/>
</dbReference>
<gene>
    <name evidence="10" type="ORF">RJ639_033479</name>
</gene>
<evidence type="ECO:0000256" key="3">
    <source>
        <dbReference type="ARBA" id="ARBA00022630"/>
    </source>
</evidence>
<reference evidence="10" key="1">
    <citation type="submission" date="2022-12" db="EMBL/GenBank/DDBJ databases">
        <title>Draft genome assemblies for two species of Escallonia (Escalloniales).</title>
        <authorList>
            <person name="Chanderbali A."/>
            <person name="Dervinis C."/>
            <person name="Anghel I."/>
            <person name="Soltis D."/>
            <person name="Soltis P."/>
            <person name="Zapata F."/>
        </authorList>
    </citation>
    <scope>NUCLEOTIDE SEQUENCE</scope>
    <source>
        <strain evidence="10">UCBG64.0493</strain>
        <tissue evidence="10">Leaf</tissue>
    </source>
</reference>
<feature type="compositionally biased region" description="Pro residues" evidence="8">
    <location>
        <begin position="111"/>
        <end position="121"/>
    </location>
</feature>
<accession>A0AA88WU87</accession>
<dbReference type="Gene3D" id="3.30.43.10">
    <property type="entry name" value="Uridine Diphospho-n-acetylenolpyruvylglucosamine Reductase, domain 2"/>
    <property type="match status" value="1"/>
</dbReference>
<dbReference type="GO" id="GO:0016491">
    <property type="term" value="F:oxidoreductase activity"/>
    <property type="evidence" value="ECO:0007669"/>
    <property type="project" value="UniProtKB-KW"/>
</dbReference>
<dbReference type="PROSITE" id="PS00862">
    <property type="entry name" value="OX2_COVAL_FAD"/>
    <property type="match status" value="1"/>
</dbReference>
<feature type="region of interest" description="Disordered" evidence="8">
    <location>
        <begin position="104"/>
        <end position="127"/>
    </location>
</feature>
<dbReference type="InterPro" id="IPR016166">
    <property type="entry name" value="FAD-bd_PCMH"/>
</dbReference>
<dbReference type="GO" id="GO:0071949">
    <property type="term" value="F:FAD binding"/>
    <property type="evidence" value="ECO:0007669"/>
    <property type="project" value="InterPro"/>
</dbReference>
<keyword evidence="4" id="KW-0732">Signal</keyword>
<name>A0AA88WU87_9ASTE</name>
<organism evidence="10 11">
    <name type="scientific">Escallonia herrerae</name>
    <dbReference type="NCBI Taxonomy" id="1293975"/>
    <lineage>
        <taxon>Eukaryota</taxon>
        <taxon>Viridiplantae</taxon>
        <taxon>Streptophyta</taxon>
        <taxon>Embryophyta</taxon>
        <taxon>Tracheophyta</taxon>
        <taxon>Spermatophyta</taxon>
        <taxon>Magnoliopsida</taxon>
        <taxon>eudicotyledons</taxon>
        <taxon>Gunneridae</taxon>
        <taxon>Pentapetalae</taxon>
        <taxon>asterids</taxon>
        <taxon>campanulids</taxon>
        <taxon>Escalloniales</taxon>
        <taxon>Escalloniaceae</taxon>
        <taxon>Escallonia</taxon>
    </lineage>
</organism>
<comment type="similarity">
    <text evidence="2">Belongs to the oxygen-dependent FAD-linked oxidoreductase family.</text>
</comment>
<dbReference type="InterPro" id="IPR057670">
    <property type="entry name" value="SH3_retrovirus"/>
</dbReference>
<keyword evidence="11" id="KW-1185">Reference proteome</keyword>
<dbReference type="Pfam" id="PF01565">
    <property type="entry name" value="FAD_binding_4"/>
    <property type="match status" value="1"/>
</dbReference>
<evidence type="ECO:0000256" key="8">
    <source>
        <dbReference type="SAM" id="MobiDB-lite"/>
    </source>
</evidence>
<dbReference type="Gene3D" id="3.30.465.10">
    <property type="match status" value="1"/>
</dbReference>